<dbReference type="SUPFAM" id="SSF50939">
    <property type="entry name" value="Sialidases"/>
    <property type="match status" value="1"/>
</dbReference>
<keyword evidence="1" id="KW-0732">Signal</keyword>
<protein>
    <submittedName>
        <fullName evidence="3">BNR repeat-like domain-containing protein</fullName>
    </submittedName>
</protein>
<evidence type="ECO:0000313" key="4">
    <source>
        <dbReference type="Proteomes" id="UP000198670"/>
    </source>
</evidence>
<gene>
    <name evidence="3" type="ORF">SAMN05444682_104110</name>
</gene>
<dbReference type="Gene3D" id="2.120.10.10">
    <property type="match status" value="2"/>
</dbReference>
<proteinExistence type="predicted"/>
<organism evidence="3 4">
    <name type="scientific">Parapedobacter indicus</name>
    <dbReference type="NCBI Taxonomy" id="1477437"/>
    <lineage>
        <taxon>Bacteria</taxon>
        <taxon>Pseudomonadati</taxon>
        <taxon>Bacteroidota</taxon>
        <taxon>Sphingobacteriia</taxon>
        <taxon>Sphingobacteriales</taxon>
        <taxon>Sphingobacteriaceae</taxon>
        <taxon>Parapedobacter</taxon>
    </lineage>
</organism>
<evidence type="ECO:0000259" key="2">
    <source>
        <dbReference type="Pfam" id="PF13088"/>
    </source>
</evidence>
<accession>A0A1I3IIM1</accession>
<dbReference type="Proteomes" id="UP000198670">
    <property type="component" value="Unassembled WGS sequence"/>
</dbReference>
<dbReference type="PANTHER" id="PTHR43752">
    <property type="entry name" value="BNR/ASP-BOX REPEAT FAMILY PROTEIN"/>
    <property type="match status" value="1"/>
</dbReference>
<dbReference type="RefSeq" id="WP_218146531.1">
    <property type="nucleotide sequence ID" value="NZ_FOQO01000004.1"/>
</dbReference>
<dbReference type="EMBL" id="FOQO01000004">
    <property type="protein sequence ID" value="SFI47796.1"/>
    <property type="molecule type" value="Genomic_DNA"/>
</dbReference>
<dbReference type="PROSITE" id="PS51257">
    <property type="entry name" value="PROKAR_LIPOPROTEIN"/>
    <property type="match status" value="1"/>
</dbReference>
<keyword evidence="4" id="KW-1185">Reference proteome</keyword>
<dbReference type="InterPro" id="IPR036278">
    <property type="entry name" value="Sialidase_sf"/>
</dbReference>
<reference evidence="3 4" key="1">
    <citation type="submission" date="2016-10" db="EMBL/GenBank/DDBJ databases">
        <authorList>
            <person name="de Groot N.N."/>
        </authorList>
    </citation>
    <scope>NUCLEOTIDE SEQUENCE [LARGE SCALE GENOMIC DNA]</scope>
    <source>
        <strain evidence="3 4">RK1</strain>
    </source>
</reference>
<sequence length="386" mass="42934">MTKQVMKSYFSVCIVLVFIGLSVACQETRDRNNNETTNGIQTIDLSNDSARQVIVAQGTPEVYQGHPTTVLLPDGKTMYCVWTYNHGGVCGPLKRSDDGGRTWSELLDVPENWSTVYNCPTIYRLPDPQGNYSLFVFAGEGPDGSMYQSRSDDDGKTWSPMVSNHVGASVMPFCTIMPIEGGKRLLGLSNIRRPGEQKEERSNVLARSYSDDGGATWTPWEVVLDLPGLKPCEPELVRSPDGKQLLCLIRENAKRIALFMTSDDEGASWSEPKPLPGPLHGDRHKANYAADGRLVVVFRDTGHDNPTRTHFVAWVGTYDDILQGNEGQYRVKLLHSHKGMDCGYPGLERLPDGTFVATTYVKYREGSEQNSVVSTRFTLDELDNQE</sequence>
<dbReference type="AlphaFoldDB" id="A0A1I3IIM1"/>
<feature type="domain" description="Sialidase" evidence="2">
    <location>
        <begin position="122"/>
        <end position="354"/>
    </location>
</feature>
<evidence type="ECO:0000256" key="1">
    <source>
        <dbReference type="SAM" id="SignalP"/>
    </source>
</evidence>
<dbReference type="PANTHER" id="PTHR43752:SF2">
    <property type="entry name" value="BNR_ASP-BOX REPEAT FAMILY PROTEIN"/>
    <property type="match status" value="1"/>
</dbReference>
<name>A0A1I3IIM1_9SPHI</name>
<dbReference type="InterPro" id="IPR011040">
    <property type="entry name" value="Sialidase"/>
</dbReference>
<dbReference type="STRING" id="1477437.SAMN05444682_104110"/>
<evidence type="ECO:0000313" key="3">
    <source>
        <dbReference type="EMBL" id="SFI47796.1"/>
    </source>
</evidence>
<feature type="chain" id="PRO_5011618420" evidence="1">
    <location>
        <begin position="25"/>
        <end position="386"/>
    </location>
</feature>
<dbReference type="CDD" id="cd15482">
    <property type="entry name" value="Sialidase_non-viral"/>
    <property type="match status" value="1"/>
</dbReference>
<feature type="signal peptide" evidence="1">
    <location>
        <begin position="1"/>
        <end position="24"/>
    </location>
</feature>
<dbReference type="Pfam" id="PF13088">
    <property type="entry name" value="BNR_2"/>
    <property type="match status" value="1"/>
</dbReference>